<comment type="caution">
    <text evidence="1">The sequence shown here is derived from an EMBL/GenBank/DDBJ whole genome shotgun (WGS) entry which is preliminary data.</text>
</comment>
<gene>
    <name evidence="1" type="ORF">WJX74_000284</name>
</gene>
<dbReference type="Proteomes" id="UP001438707">
    <property type="component" value="Unassembled WGS sequence"/>
</dbReference>
<proteinExistence type="predicted"/>
<name>A0AAW1Q598_9CHLO</name>
<dbReference type="EMBL" id="JALJOS010000092">
    <property type="protein sequence ID" value="KAK9816058.1"/>
    <property type="molecule type" value="Genomic_DNA"/>
</dbReference>
<protein>
    <recommendedName>
        <fullName evidence="3">HNH nuclease domain-containing protein</fullName>
    </recommendedName>
</protein>
<keyword evidence="2" id="KW-1185">Reference proteome</keyword>
<sequence>MLACFTTRLSSSASPTTSQKRQRKEITDAFHKNLYDICQAEQEGGLIQVEFPAALVPKQCACAAHLFPKARHVDMPEWLDTADADTPANALLLFKCIQVAMDAGQIFFSYNASAQQYEMQLLDKSLCHETMRDAGNRMCYDFTALIPSRLAQTTWQELQDQALQFQGGHVPDERCMDFRARLAVLKAESEGWVPPGTVDIPDNPSESEYKERMRMFFDTMGPKQDPELF</sequence>
<evidence type="ECO:0000313" key="2">
    <source>
        <dbReference type="Proteomes" id="UP001438707"/>
    </source>
</evidence>
<evidence type="ECO:0008006" key="3">
    <source>
        <dbReference type="Google" id="ProtNLM"/>
    </source>
</evidence>
<accession>A0AAW1Q598</accession>
<reference evidence="1 2" key="1">
    <citation type="journal article" date="2024" name="Nat. Commun.">
        <title>Phylogenomics reveals the evolutionary origins of lichenization in chlorophyte algae.</title>
        <authorList>
            <person name="Puginier C."/>
            <person name="Libourel C."/>
            <person name="Otte J."/>
            <person name="Skaloud P."/>
            <person name="Haon M."/>
            <person name="Grisel S."/>
            <person name="Petersen M."/>
            <person name="Berrin J.G."/>
            <person name="Delaux P.M."/>
            <person name="Dal Grande F."/>
            <person name="Keller J."/>
        </authorList>
    </citation>
    <scope>NUCLEOTIDE SEQUENCE [LARGE SCALE GENOMIC DNA]</scope>
    <source>
        <strain evidence="1 2">SAG 2145</strain>
    </source>
</reference>
<organism evidence="1 2">
    <name type="scientific">Apatococcus lobatus</name>
    <dbReference type="NCBI Taxonomy" id="904363"/>
    <lineage>
        <taxon>Eukaryota</taxon>
        <taxon>Viridiplantae</taxon>
        <taxon>Chlorophyta</taxon>
        <taxon>core chlorophytes</taxon>
        <taxon>Trebouxiophyceae</taxon>
        <taxon>Chlorellales</taxon>
        <taxon>Chlorellaceae</taxon>
        <taxon>Apatococcus</taxon>
    </lineage>
</organism>
<evidence type="ECO:0000313" key="1">
    <source>
        <dbReference type="EMBL" id="KAK9816058.1"/>
    </source>
</evidence>
<dbReference type="AlphaFoldDB" id="A0AAW1Q598"/>